<protein>
    <submittedName>
        <fullName evidence="2">Uncharacterized protein</fullName>
    </submittedName>
</protein>
<evidence type="ECO:0000313" key="2">
    <source>
        <dbReference type="EMBL" id="KAL2824138.1"/>
    </source>
</evidence>
<evidence type="ECO:0000256" key="1">
    <source>
        <dbReference type="SAM" id="MobiDB-lite"/>
    </source>
</evidence>
<gene>
    <name evidence="2" type="ORF">BDW59DRAFT_147887</name>
</gene>
<keyword evidence="3" id="KW-1185">Reference proteome</keyword>
<comment type="caution">
    <text evidence="2">The sequence shown here is derived from an EMBL/GenBank/DDBJ whole genome shotgun (WGS) entry which is preliminary data.</text>
</comment>
<organism evidence="2 3">
    <name type="scientific">Aspergillus cavernicola</name>
    <dbReference type="NCBI Taxonomy" id="176166"/>
    <lineage>
        <taxon>Eukaryota</taxon>
        <taxon>Fungi</taxon>
        <taxon>Dikarya</taxon>
        <taxon>Ascomycota</taxon>
        <taxon>Pezizomycotina</taxon>
        <taxon>Eurotiomycetes</taxon>
        <taxon>Eurotiomycetidae</taxon>
        <taxon>Eurotiales</taxon>
        <taxon>Aspergillaceae</taxon>
        <taxon>Aspergillus</taxon>
        <taxon>Aspergillus subgen. Nidulantes</taxon>
    </lineage>
</organism>
<dbReference type="EMBL" id="JBFXLS010000046">
    <property type="protein sequence ID" value="KAL2824138.1"/>
    <property type="molecule type" value="Genomic_DNA"/>
</dbReference>
<dbReference type="Proteomes" id="UP001610335">
    <property type="component" value="Unassembled WGS sequence"/>
</dbReference>
<feature type="region of interest" description="Disordered" evidence="1">
    <location>
        <begin position="182"/>
        <end position="205"/>
    </location>
</feature>
<sequence length="205" mass="22394">MQNNDLVYQSNLRREPKMASMNTCDSPDLWVKIKAAKEGLMKDKHFSSKYKTSPVSSIEAAVKQVQRRPGLSEVPASKEVVKEVVLLNTTNNLNQCQKPAPSSPPANLAYCPNPTVNSTNTKRSRPMPCILCTRSEAIARRLISATPLAPNRTTLMSLEDPIDYASCIPSPLANEVNDLDSSESSWGRAAADTPGRALVTDVHSK</sequence>
<reference evidence="2 3" key="1">
    <citation type="submission" date="2024-07" db="EMBL/GenBank/DDBJ databases">
        <title>Section-level genome sequencing and comparative genomics of Aspergillus sections Usti and Cavernicolus.</title>
        <authorList>
            <consortium name="Lawrence Berkeley National Laboratory"/>
            <person name="Nybo J.L."/>
            <person name="Vesth T.C."/>
            <person name="Theobald S."/>
            <person name="Frisvad J.C."/>
            <person name="Larsen T.O."/>
            <person name="Kjaerboelling I."/>
            <person name="Rothschild-Mancinelli K."/>
            <person name="Lyhne E.K."/>
            <person name="Kogle M.E."/>
            <person name="Barry K."/>
            <person name="Clum A."/>
            <person name="Na H."/>
            <person name="Ledsgaard L."/>
            <person name="Lin J."/>
            <person name="Lipzen A."/>
            <person name="Kuo A."/>
            <person name="Riley R."/>
            <person name="Mondo S."/>
            <person name="LaButti K."/>
            <person name="Haridas S."/>
            <person name="Pangalinan J."/>
            <person name="Salamov A.A."/>
            <person name="Simmons B.A."/>
            <person name="Magnuson J.K."/>
            <person name="Chen J."/>
            <person name="Drula E."/>
            <person name="Henrissat B."/>
            <person name="Wiebenga A."/>
            <person name="Lubbers R.J."/>
            <person name="Gomes A.C."/>
            <person name="Makela M.R."/>
            <person name="Stajich J."/>
            <person name="Grigoriev I.V."/>
            <person name="Mortensen U.H."/>
            <person name="De vries R.P."/>
            <person name="Baker S.E."/>
            <person name="Andersen M.R."/>
        </authorList>
    </citation>
    <scope>NUCLEOTIDE SEQUENCE [LARGE SCALE GENOMIC DNA]</scope>
    <source>
        <strain evidence="2 3">CBS 600.67</strain>
    </source>
</reference>
<accession>A0ABR4I8S3</accession>
<name>A0ABR4I8S3_9EURO</name>
<proteinExistence type="predicted"/>
<evidence type="ECO:0000313" key="3">
    <source>
        <dbReference type="Proteomes" id="UP001610335"/>
    </source>
</evidence>